<dbReference type="GO" id="GO:0006935">
    <property type="term" value="P:chemotaxis"/>
    <property type="evidence" value="ECO:0007669"/>
    <property type="project" value="InterPro"/>
</dbReference>
<proteinExistence type="predicted"/>
<dbReference type="Pfam" id="PF01584">
    <property type="entry name" value="CheW"/>
    <property type="match status" value="1"/>
</dbReference>
<evidence type="ECO:0000313" key="3">
    <source>
        <dbReference type="EMBL" id="SJL82399.1"/>
    </source>
</evidence>
<dbReference type="Proteomes" id="UP000189475">
    <property type="component" value="Unassembled WGS sequence"/>
</dbReference>
<name>A0A1R4B0G5_9VIBR</name>
<dbReference type="STRING" id="1918946.VPAL9027_00324"/>
<dbReference type="InterPro" id="IPR036061">
    <property type="entry name" value="CheW-like_dom_sf"/>
</dbReference>
<evidence type="ECO:0000313" key="4">
    <source>
        <dbReference type="Proteomes" id="UP000189475"/>
    </source>
</evidence>
<dbReference type="EMBL" id="FUFT01000001">
    <property type="protein sequence ID" value="SJL82399.1"/>
    <property type="molecule type" value="Genomic_DNA"/>
</dbReference>
<accession>A0A1R4B0G5</accession>
<evidence type="ECO:0000259" key="2">
    <source>
        <dbReference type="PROSITE" id="PS50851"/>
    </source>
</evidence>
<evidence type="ECO:0000256" key="1">
    <source>
        <dbReference type="SAM" id="MobiDB-lite"/>
    </source>
</evidence>
<dbReference type="InterPro" id="IPR002545">
    <property type="entry name" value="CheW-lke_dom"/>
</dbReference>
<dbReference type="OrthoDB" id="5565759at2"/>
<dbReference type="PIRSF" id="PIRSF020479">
    <property type="entry name" value="UCP020479_CheW"/>
    <property type="match status" value="1"/>
</dbReference>
<feature type="region of interest" description="Disordered" evidence="1">
    <location>
        <begin position="175"/>
        <end position="225"/>
    </location>
</feature>
<dbReference type="SUPFAM" id="SSF50341">
    <property type="entry name" value="CheW-like"/>
    <property type="match status" value="1"/>
</dbReference>
<dbReference type="SMART" id="SM00260">
    <property type="entry name" value="CheW"/>
    <property type="match status" value="1"/>
</dbReference>
<organism evidence="3 4">
    <name type="scientific">Vibrio palustris</name>
    <dbReference type="NCBI Taxonomy" id="1918946"/>
    <lineage>
        <taxon>Bacteria</taxon>
        <taxon>Pseudomonadati</taxon>
        <taxon>Pseudomonadota</taxon>
        <taxon>Gammaproteobacteria</taxon>
        <taxon>Vibrionales</taxon>
        <taxon>Vibrionaceae</taxon>
        <taxon>Vibrio</taxon>
    </lineage>
</organism>
<gene>
    <name evidence="3" type="ORF">VPAL9027_00324</name>
</gene>
<reference evidence="3 4" key="1">
    <citation type="submission" date="2017-02" db="EMBL/GenBank/DDBJ databases">
        <authorList>
            <person name="Peterson S.W."/>
        </authorList>
    </citation>
    <scope>NUCLEOTIDE SEQUENCE [LARGE SCALE GENOMIC DNA]</scope>
    <source>
        <strain evidence="3 4">CECT 9027</strain>
    </source>
</reference>
<sequence>MSSEPTLSSEQALDEYFTSLLAEDVDDGGQTKSDGLYIEPQLQLQRIEEPELPVSRFLDDDIEELPGANLEEVQRLLSQLEGSNPVGDLNLDEVLEQNTINIALEPMGLNEVTEDRDDLDVASVNPAFVDDEIQEWDTATLTEDQEGEPHHHEESVPVEEVIPETVVDDPEIEPITQEDESSLTASDTPNESNIELEKNTAIVDDNAEDKADLSASPKHGLDSESWTNPIRQEAFQVLYFDVNDVTFAVPLDELGGINQLGEPSHLIGRPRWYLGLQTQREQQLDVVDTAKWVMAEKLKDDSHQEAYQYIVMLGESMWGLACTKLMGTEWLSSEKIRWREQVGKRPWLAGMVKEKMCALIHVDALIAMLNAGLDVKALDK</sequence>
<feature type="compositionally biased region" description="Polar residues" evidence="1">
    <location>
        <begin position="182"/>
        <end position="193"/>
    </location>
</feature>
<feature type="domain" description="CheW-like" evidence="2">
    <location>
        <begin position="234"/>
        <end position="371"/>
    </location>
</feature>
<protein>
    <submittedName>
        <fullName evidence="3">CheW-like domain protein</fullName>
    </submittedName>
</protein>
<dbReference type="GO" id="GO:0007165">
    <property type="term" value="P:signal transduction"/>
    <property type="evidence" value="ECO:0007669"/>
    <property type="project" value="InterPro"/>
</dbReference>
<dbReference type="InterPro" id="IPR014506">
    <property type="entry name" value="UCP020479_CheW"/>
</dbReference>
<feature type="region of interest" description="Disordered" evidence="1">
    <location>
        <begin position="143"/>
        <end position="162"/>
    </location>
</feature>
<keyword evidence="4" id="KW-1185">Reference proteome</keyword>
<dbReference type="AlphaFoldDB" id="A0A1R4B0G5"/>
<dbReference type="PROSITE" id="PS50851">
    <property type="entry name" value="CHEW"/>
    <property type="match status" value="1"/>
</dbReference>